<evidence type="ECO:0000313" key="4">
    <source>
        <dbReference type="Proteomes" id="UP000245956"/>
    </source>
</evidence>
<sequence length="305" mass="32736">MAPQPIFQPQPRAPDTGESPISRRSTPLLPPSCPASPTYCTVVPVVRGRPAQARAGCISYLGFPPLVPTAHEGHHNPASAYSSEHESAFLACALGHVRCTYEYDVLALLAAPYQEQKAPLTQTCSTSCPPSCRISCSSVGHGASRRPSLWTHPERTASRPIDDLWRRNGVDVKATPLPECSYVASREGVGICHTSHVCPGGTHAFPLVNYLAASKGPAKSRVTDRRALAKASITAPSHLERLPGERCAHLLQDTDATQSDHLHAHTNLSNICKYVLRQGGAATFSAAEQLMLELVLASDFRVAEP</sequence>
<protein>
    <submittedName>
        <fullName evidence="3">Uncharacterized protein</fullName>
    </submittedName>
</protein>
<evidence type="ECO:0000313" key="2">
    <source>
        <dbReference type="EMBL" id="KAK4088672.1"/>
    </source>
</evidence>
<feature type="compositionally biased region" description="Pro residues" evidence="1">
    <location>
        <begin position="1"/>
        <end position="12"/>
    </location>
</feature>
<organism evidence="3 4">
    <name type="scientific">Purpureocillium lilacinum</name>
    <name type="common">Paecilomyces lilacinus</name>
    <dbReference type="NCBI Taxonomy" id="33203"/>
    <lineage>
        <taxon>Eukaryota</taxon>
        <taxon>Fungi</taxon>
        <taxon>Dikarya</taxon>
        <taxon>Ascomycota</taxon>
        <taxon>Pezizomycotina</taxon>
        <taxon>Sordariomycetes</taxon>
        <taxon>Hypocreomycetidae</taxon>
        <taxon>Hypocreales</taxon>
        <taxon>Ophiocordycipitaceae</taxon>
        <taxon>Purpureocillium</taxon>
    </lineage>
</organism>
<dbReference type="EMBL" id="LCWV01000018">
    <property type="protein sequence ID" value="PWI67508.1"/>
    <property type="molecule type" value="Genomic_DNA"/>
</dbReference>
<accession>A0A2U3DZ25</accession>
<reference evidence="2 5" key="4">
    <citation type="journal article" date="2024" name="Microbiol. Resour. Announc.">
        <title>Genome annotations for the ascomycete fungi Trichoderma harzianum, Trichoderma aggressivum, and Purpureocillium lilacinum.</title>
        <authorList>
            <person name="Beijen E.P.W."/>
            <person name="Ohm R.A."/>
        </authorList>
    </citation>
    <scope>NUCLEOTIDE SEQUENCE [LARGE SCALE GENOMIC DNA]</scope>
    <source>
        <strain evidence="2 5">CBS 150709</strain>
    </source>
</reference>
<gene>
    <name evidence="3" type="ORF">PCL_02862</name>
    <name evidence="2" type="ORF">Purlil1_6883</name>
</gene>
<keyword evidence="5" id="KW-1185">Reference proteome</keyword>
<dbReference type="AlphaFoldDB" id="A0A2U3DZ25"/>
<dbReference type="Proteomes" id="UP001287286">
    <property type="component" value="Unassembled WGS sequence"/>
</dbReference>
<name>A0A2U3DZ25_PURLI</name>
<feature type="region of interest" description="Disordered" evidence="1">
    <location>
        <begin position="1"/>
        <end position="30"/>
    </location>
</feature>
<evidence type="ECO:0000256" key="1">
    <source>
        <dbReference type="SAM" id="MobiDB-lite"/>
    </source>
</evidence>
<comment type="caution">
    <text evidence="3">The sequence shown here is derived from an EMBL/GenBank/DDBJ whole genome shotgun (WGS) entry which is preliminary data.</text>
</comment>
<evidence type="ECO:0000313" key="3">
    <source>
        <dbReference type="EMBL" id="PWI67508.1"/>
    </source>
</evidence>
<proteinExistence type="predicted"/>
<reference evidence="3" key="1">
    <citation type="submission" date="2015-05" db="EMBL/GenBank/DDBJ databases">
        <authorList>
            <person name="Wang D.B."/>
            <person name="Wang M."/>
        </authorList>
    </citation>
    <scope>NUCLEOTIDE SEQUENCE</scope>
    <source>
        <strain evidence="3">36-1</strain>
    </source>
</reference>
<reference evidence="3 4" key="2">
    <citation type="journal article" date="2016" name="Front. Microbiol.">
        <title>Genome and transcriptome sequences reveal the specific parasitism of the nematophagous Purpureocillium lilacinum 36-1.</title>
        <authorList>
            <person name="Xie J."/>
            <person name="Li S."/>
            <person name="Mo C."/>
            <person name="Xiao X."/>
            <person name="Peng D."/>
            <person name="Wang G."/>
            <person name="Xiao Y."/>
        </authorList>
    </citation>
    <scope>NUCLEOTIDE SEQUENCE [LARGE SCALE GENOMIC DNA]</scope>
    <source>
        <strain evidence="3 4">36-1</strain>
    </source>
</reference>
<reference evidence="2" key="3">
    <citation type="submission" date="2023-11" db="EMBL/GenBank/DDBJ databases">
        <authorList>
            <person name="Beijen E."/>
            <person name="Ohm R.A."/>
        </authorList>
    </citation>
    <scope>NUCLEOTIDE SEQUENCE</scope>
    <source>
        <strain evidence="2">CBS 150709</strain>
    </source>
</reference>
<evidence type="ECO:0000313" key="5">
    <source>
        <dbReference type="Proteomes" id="UP001287286"/>
    </source>
</evidence>
<dbReference type="EMBL" id="JAWRVI010000023">
    <property type="protein sequence ID" value="KAK4088672.1"/>
    <property type="molecule type" value="Genomic_DNA"/>
</dbReference>
<dbReference type="Proteomes" id="UP000245956">
    <property type="component" value="Unassembled WGS sequence"/>
</dbReference>